<sequence length="472" mass="52634">MSNFKHLMLKQWPFWLGGLVVGFSEILYYTFTWMHPDMDADFINVTSGFAQMYATIEKMFLGTDLVGQVYEPNIHWTIIGALAGARLVGIIEKDVRSWVHYNWRMILLAFVGGMLFSFGTRLAMGCTTHHFMGGLPAMSIASWVVLFSGIPFAFLAFKISLKLELGGYFRHQETKPVARLVHDSKDHTNPGYDPDYVPLKDPLRFVLNTILILFLAVPLYFAIFTDEFAGSISQLGMWGVLGLLIPGLILGFGIAKSGFGTECSVMAPESVVINKEKYCKAGMPECTFRMFRSMAPLQGFMVAIVTFNIFLMIVWLSGAGEMPLASGEEYGLYWGHIVGGPFLALGAVFMIGCEVRTYARLGLGYMTALAALPGFFIGYIPYTMNKEAIDEVMFGEGLTELLTVPQLFDSMLGGGEVLWALVYSAFLIGLLIMSFTVGRKFFKISMKDMMRRNTDELVYAEVNPEPFLPAKK</sequence>
<feature type="transmembrane region" description="Helical" evidence="9">
    <location>
        <begin position="12"/>
        <end position="31"/>
    </location>
</feature>
<keyword evidence="7 9" id="KW-0472">Membrane</keyword>
<feature type="transmembrane region" description="Helical" evidence="9">
    <location>
        <begin position="417"/>
        <end position="442"/>
    </location>
</feature>
<feature type="transmembrane region" description="Helical" evidence="9">
    <location>
        <begin position="299"/>
        <end position="318"/>
    </location>
</feature>
<dbReference type="PANTHER" id="PTHR30574:SF1">
    <property type="entry name" value="SULPHUR TRANSPORT DOMAIN-CONTAINING PROTEIN"/>
    <property type="match status" value="1"/>
</dbReference>
<keyword evidence="5 9" id="KW-0812">Transmembrane</keyword>
<dbReference type="InterPro" id="IPR007272">
    <property type="entry name" value="Sulf_transp_TsuA/YedE"/>
</dbReference>
<evidence type="ECO:0000256" key="8">
    <source>
        <dbReference type="ARBA" id="ARBA00035655"/>
    </source>
</evidence>
<name>A0A7V2T4D3_LEUMU</name>
<evidence type="ECO:0000256" key="6">
    <source>
        <dbReference type="ARBA" id="ARBA00022989"/>
    </source>
</evidence>
<dbReference type="AlphaFoldDB" id="A0A7V2T4D3"/>
<proteinExistence type="inferred from homology"/>
<feature type="transmembrane region" description="Helical" evidence="9">
    <location>
        <begin position="103"/>
        <end position="120"/>
    </location>
</feature>
<evidence type="ECO:0000256" key="5">
    <source>
        <dbReference type="ARBA" id="ARBA00022692"/>
    </source>
</evidence>
<feature type="transmembrane region" description="Helical" evidence="9">
    <location>
        <begin position="140"/>
        <end position="161"/>
    </location>
</feature>
<feature type="transmembrane region" description="Helical" evidence="9">
    <location>
        <begin position="235"/>
        <end position="255"/>
    </location>
</feature>
<keyword evidence="3" id="KW-1003">Cell membrane</keyword>
<evidence type="ECO:0008006" key="11">
    <source>
        <dbReference type="Google" id="ProtNLM"/>
    </source>
</evidence>
<feature type="transmembrane region" description="Helical" evidence="9">
    <location>
        <begin position="205"/>
        <end position="223"/>
    </location>
</feature>
<evidence type="ECO:0000256" key="4">
    <source>
        <dbReference type="ARBA" id="ARBA00022519"/>
    </source>
</evidence>
<evidence type="ECO:0000313" key="10">
    <source>
        <dbReference type="EMBL" id="HFC93148.1"/>
    </source>
</evidence>
<evidence type="ECO:0000256" key="2">
    <source>
        <dbReference type="ARBA" id="ARBA00022448"/>
    </source>
</evidence>
<comment type="subcellular location">
    <subcellularLocation>
        <location evidence="1">Cell inner membrane</location>
        <topology evidence="1">Multi-pass membrane protein</topology>
    </subcellularLocation>
</comment>
<evidence type="ECO:0000256" key="9">
    <source>
        <dbReference type="SAM" id="Phobius"/>
    </source>
</evidence>
<feature type="transmembrane region" description="Helical" evidence="9">
    <location>
        <begin position="74"/>
        <end position="91"/>
    </location>
</feature>
<comment type="caution">
    <text evidence="10">The sequence shown here is derived from an EMBL/GenBank/DDBJ whole genome shotgun (WGS) entry which is preliminary data.</text>
</comment>
<organism evidence="10">
    <name type="scientific">Leucothrix mucor</name>
    <dbReference type="NCBI Taxonomy" id="45248"/>
    <lineage>
        <taxon>Bacteria</taxon>
        <taxon>Pseudomonadati</taxon>
        <taxon>Pseudomonadota</taxon>
        <taxon>Gammaproteobacteria</taxon>
        <taxon>Thiotrichales</taxon>
        <taxon>Thiotrichaceae</taxon>
        <taxon>Leucothrix</taxon>
    </lineage>
</organism>
<dbReference type="PANTHER" id="PTHR30574">
    <property type="entry name" value="INNER MEMBRANE PROTEIN YEDE"/>
    <property type="match status" value="1"/>
</dbReference>
<evidence type="ECO:0000256" key="3">
    <source>
        <dbReference type="ARBA" id="ARBA00022475"/>
    </source>
</evidence>
<dbReference type="Pfam" id="PF04143">
    <property type="entry name" value="Sulf_transp"/>
    <property type="match status" value="2"/>
</dbReference>
<keyword evidence="4" id="KW-0997">Cell inner membrane</keyword>
<evidence type="ECO:0000256" key="7">
    <source>
        <dbReference type="ARBA" id="ARBA00023136"/>
    </source>
</evidence>
<protein>
    <recommendedName>
        <fullName evidence="11">Sulphur transport domain-containing protein</fullName>
    </recommendedName>
</protein>
<gene>
    <name evidence="10" type="ORF">ENJ51_10085</name>
</gene>
<evidence type="ECO:0000256" key="1">
    <source>
        <dbReference type="ARBA" id="ARBA00004429"/>
    </source>
</evidence>
<keyword evidence="2" id="KW-0813">Transport</keyword>
<feature type="transmembrane region" description="Helical" evidence="9">
    <location>
        <begin position="363"/>
        <end position="382"/>
    </location>
</feature>
<comment type="similarity">
    <text evidence="8">Belongs to the TsuA/YedE (TC 9.B.102) family.</text>
</comment>
<dbReference type="Proteomes" id="UP000885750">
    <property type="component" value="Unassembled WGS sequence"/>
</dbReference>
<reference evidence="10" key="1">
    <citation type="journal article" date="2020" name="mSystems">
        <title>Genome- and Community-Level Interaction Insights into Carbon Utilization and Element Cycling Functions of Hydrothermarchaeota in Hydrothermal Sediment.</title>
        <authorList>
            <person name="Zhou Z."/>
            <person name="Liu Y."/>
            <person name="Xu W."/>
            <person name="Pan J."/>
            <person name="Luo Z.H."/>
            <person name="Li M."/>
        </authorList>
    </citation>
    <scope>NUCLEOTIDE SEQUENCE [LARGE SCALE GENOMIC DNA]</scope>
    <source>
        <strain evidence="10">HyVt-493</strain>
    </source>
</reference>
<feature type="transmembrane region" description="Helical" evidence="9">
    <location>
        <begin position="330"/>
        <end position="351"/>
    </location>
</feature>
<dbReference type="GO" id="GO:0005886">
    <property type="term" value="C:plasma membrane"/>
    <property type="evidence" value="ECO:0007669"/>
    <property type="project" value="UniProtKB-SubCell"/>
</dbReference>
<accession>A0A7V2T4D3</accession>
<keyword evidence="6 9" id="KW-1133">Transmembrane helix</keyword>
<dbReference type="EMBL" id="DRMS01000377">
    <property type="protein sequence ID" value="HFC93148.1"/>
    <property type="molecule type" value="Genomic_DNA"/>
</dbReference>